<protein>
    <submittedName>
        <fullName evidence="2">Uncharacterized protein</fullName>
    </submittedName>
</protein>
<feature type="compositionally biased region" description="Basic and acidic residues" evidence="1">
    <location>
        <begin position="26"/>
        <end position="37"/>
    </location>
</feature>
<evidence type="ECO:0000313" key="2">
    <source>
        <dbReference type="EMBL" id="GHC93990.1"/>
    </source>
</evidence>
<comment type="caution">
    <text evidence="2">The sequence shown here is derived from an EMBL/GenBank/DDBJ whole genome shotgun (WGS) entry which is preliminary data.</text>
</comment>
<evidence type="ECO:0000313" key="3">
    <source>
        <dbReference type="Proteomes" id="UP000638353"/>
    </source>
</evidence>
<proteinExistence type="predicted"/>
<dbReference type="AlphaFoldDB" id="A0A919CA53"/>
<evidence type="ECO:0000256" key="1">
    <source>
        <dbReference type="SAM" id="MobiDB-lite"/>
    </source>
</evidence>
<sequence>MRGSAAGAGAESRCTVWVRRSSTDWGEGKGAFREGDTGARTGAATSCDGGGEWARYGIRVSEKEARAEPPPRRRS</sequence>
<name>A0A919CA53_9ACTN</name>
<reference evidence="2" key="1">
    <citation type="journal article" date="2014" name="Int. J. Syst. Evol. Microbiol.">
        <title>Complete genome sequence of Corynebacterium casei LMG S-19264T (=DSM 44701T), isolated from a smear-ripened cheese.</title>
        <authorList>
            <consortium name="US DOE Joint Genome Institute (JGI-PGF)"/>
            <person name="Walter F."/>
            <person name="Albersmeier A."/>
            <person name="Kalinowski J."/>
            <person name="Ruckert C."/>
        </authorList>
    </citation>
    <scope>NUCLEOTIDE SEQUENCE</scope>
    <source>
        <strain evidence="2">JCM 4637</strain>
    </source>
</reference>
<organism evidence="2 3">
    <name type="scientific">Streptomyces finlayi</name>
    <dbReference type="NCBI Taxonomy" id="67296"/>
    <lineage>
        <taxon>Bacteria</taxon>
        <taxon>Bacillati</taxon>
        <taxon>Actinomycetota</taxon>
        <taxon>Actinomycetes</taxon>
        <taxon>Kitasatosporales</taxon>
        <taxon>Streptomycetaceae</taxon>
        <taxon>Streptomyces</taxon>
    </lineage>
</organism>
<gene>
    <name evidence="2" type="ORF">GCM10010334_31710</name>
</gene>
<dbReference type="Proteomes" id="UP000638353">
    <property type="component" value="Unassembled WGS sequence"/>
</dbReference>
<accession>A0A919CA53</accession>
<reference evidence="2" key="2">
    <citation type="submission" date="2020-09" db="EMBL/GenBank/DDBJ databases">
        <authorList>
            <person name="Sun Q."/>
            <person name="Ohkuma M."/>
        </authorList>
    </citation>
    <scope>NUCLEOTIDE SEQUENCE</scope>
    <source>
        <strain evidence="2">JCM 4637</strain>
    </source>
</reference>
<dbReference type="EMBL" id="BMVC01000005">
    <property type="protein sequence ID" value="GHC93990.1"/>
    <property type="molecule type" value="Genomic_DNA"/>
</dbReference>
<feature type="region of interest" description="Disordered" evidence="1">
    <location>
        <begin position="25"/>
        <end position="46"/>
    </location>
</feature>